<feature type="domain" description="NAD-dependent epimerase/dehydratase" evidence="1">
    <location>
        <begin position="12"/>
        <end position="219"/>
    </location>
</feature>
<keyword evidence="3" id="KW-1185">Reference proteome</keyword>
<dbReference type="InterPro" id="IPR051207">
    <property type="entry name" value="ComplexI_NDUFA9_subunit"/>
</dbReference>
<dbReference type="Gene3D" id="3.40.50.720">
    <property type="entry name" value="NAD(P)-binding Rossmann-like Domain"/>
    <property type="match status" value="1"/>
</dbReference>
<evidence type="ECO:0000313" key="2">
    <source>
        <dbReference type="EMBL" id="GEO38395.1"/>
    </source>
</evidence>
<protein>
    <recommendedName>
        <fullName evidence="1">NAD-dependent epimerase/dehydratase domain-containing protein</fullName>
    </recommendedName>
</protein>
<dbReference type="Pfam" id="PF01370">
    <property type="entry name" value="Epimerase"/>
    <property type="match status" value="1"/>
</dbReference>
<proteinExistence type="predicted"/>
<dbReference type="AlphaFoldDB" id="A0A512DPI6"/>
<sequence length="318" mass="35444">MSTTRLAPDDKIVLFGAAGLVGQNLALLLREAGYRNIVGIDKHPVNAGILRKLGTVDTVIEADMAAPGPWQDALAGAKVCVMLQAQIGGEIHAEYVANNVTSTENALDAIQRHQVPYFVHISSSVVNSLAEDFYTETKEAQEKLVVESGLAHCILRPTLMFGWFDRKHLGWLSRFMKKIPVFPIPGSGRYLRQPLFVEDFARIIMRCMEVQPAGDIYNISGRERIDYIDIIRMIKQATGASAPIVNIPYGLFWLMLKAYSLVNGNPPFTTKQLAALSIPEEFELIPWWDIFGVPPTPFAQAVERTFKHPKYSSIVLDF</sequence>
<dbReference type="PANTHER" id="PTHR12126">
    <property type="entry name" value="NADH-UBIQUINONE OXIDOREDUCTASE 39 KDA SUBUNIT-RELATED"/>
    <property type="match status" value="1"/>
</dbReference>
<dbReference type="RefSeq" id="WP_044428043.1">
    <property type="nucleotide sequence ID" value="NZ_BJYZ01000010.1"/>
</dbReference>
<organism evidence="2 3">
    <name type="scientific">Skermanella aerolata</name>
    <dbReference type="NCBI Taxonomy" id="393310"/>
    <lineage>
        <taxon>Bacteria</taxon>
        <taxon>Pseudomonadati</taxon>
        <taxon>Pseudomonadota</taxon>
        <taxon>Alphaproteobacteria</taxon>
        <taxon>Rhodospirillales</taxon>
        <taxon>Azospirillaceae</taxon>
        <taxon>Skermanella</taxon>
    </lineage>
</organism>
<name>A0A512DPI6_9PROT</name>
<dbReference type="InterPro" id="IPR036291">
    <property type="entry name" value="NAD(P)-bd_dom_sf"/>
</dbReference>
<dbReference type="GO" id="GO:0044877">
    <property type="term" value="F:protein-containing complex binding"/>
    <property type="evidence" value="ECO:0007669"/>
    <property type="project" value="TreeGrafter"/>
</dbReference>
<comment type="caution">
    <text evidence="2">The sequence shown here is derived from an EMBL/GenBank/DDBJ whole genome shotgun (WGS) entry which is preliminary data.</text>
</comment>
<dbReference type="Proteomes" id="UP000321523">
    <property type="component" value="Unassembled WGS sequence"/>
</dbReference>
<dbReference type="PANTHER" id="PTHR12126:SF11">
    <property type="entry name" value="NADH DEHYDROGENASE [UBIQUINONE] 1 ALPHA SUBCOMPLEX SUBUNIT 9, MITOCHONDRIAL"/>
    <property type="match status" value="1"/>
</dbReference>
<evidence type="ECO:0000259" key="1">
    <source>
        <dbReference type="Pfam" id="PF01370"/>
    </source>
</evidence>
<dbReference type="SUPFAM" id="SSF51735">
    <property type="entry name" value="NAD(P)-binding Rossmann-fold domains"/>
    <property type="match status" value="1"/>
</dbReference>
<accession>A0A512DPI6</accession>
<gene>
    <name evidence="2" type="ORF">SAE02_25430</name>
</gene>
<dbReference type="InterPro" id="IPR001509">
    <property type="entry name" value="Epimerase_deHydtase"/>
</dbReference>
<dbReference type="EMBL" id="BJYZ01000010">
    <property type="protein sequence ID" value="GEO38395.1"/>
    <property type="molecule type" value="Genomic_DNA"/>
</dbReference>
<dbReference type="OrthoDB" id="9811425at2"/>
<evidence type="ECO:0000313" key="3">
    <source>
        <dbReference type="Proteomes" id="UP000321523"/>
    </source>
</evidence>
<reference evidence="2 3" key="1">
    <citation type="submission" date="2019-07" db="EMBL/GenBank/DDBJ databases">
        <title>Whole genome shotgun sequence of Skermanella aerolata NBRC 106429.</title>
        <authorList>
            <person name="Hosoyama A."/>
            <person name="Uohara A."/>
            <person name="Ohji S."/>
            <person name="Ichikawa N."/>
        </authorList>
    </citation>
    <scope>NUCLEOTIDE SEQUENCE [LARGE SCALE GENOMIC DNA]</scope>
    <source>
        <strain evidence="2 3">NBRC 106429</strain>
    </source>
</reference>